<accession>A0A660SFD4</accession>
<dbReference type="Proteomes" id="UP000268469">
    <property type="component" value="Unassembled WGS sequence"/>
</dbReference>
<dbReference type="InterPro" id="IPR035205">
    <property type="entry name" value="DUF5320"/>
</dbReference>
<sequence>MTGLPGWMRFGFSPGWLGWNPYGMGPAAHYFRTGYWPIPQMNYLWQSGQVPGFPAPYDPWGAAASSPEREFEFLKAQAEVLEDELEGIRKRIAELEGGSG</sequence>
<evidence type="ECO:0000313" key="2">
    <source>
        <dbReference type="EMBL" id="RKX69504.1"/>
    </source>
</evidence>
<organism evidence="2 3">
    <name type="scientific">candidate division WOR-3 bacterium</name>
    <dbReference type="NCBI Taxonomy" id="2052148"/>
    <lineage>
        <taxon>Bacteria</taxon>
        <taxon>Bacteria division WOR-3</taxon>
    </lineage>
</organism>
<proteinExistence type="predicted"/>
<protein>
    <recommendedName>
        <fullName evidence="4">DUF5320 domain-containing protein</fullName>
    </recommendedName>
</protein>
<gene>
    <name evidence="2" type="ORF">DRP53_08030</name>
</gene>
<reference evidence="2 3" key="1">
    <citation type="submission" date="2018-06" db="EMBL/GenBank/DDBJ databases">
        <title>Extensive metabolic versatility and redundancy in microbially diverse, dynamic hydrothermal sediments.</title>
        <authorList>
            <person name="Dombrowski N."/>
            <person name="Teske A."/>
            <person name="Baker B.J."/>
        </authorList>
    </citation>
    <scope>NUCLEOTIDE SEQUENCE [LARGE SCALE GENOMIC DNA]</scope>
    <source>
        <strain evidence="2">B36_G15</strain>
    </source>
</reference>
<evidence type="ECO:0000256" key="1">
    <source>
        <dbReference type="SAM" id="Coils"/>
    </source>
</evidence>
<comment type="caution">
    <text evidence="2">The sequence shown here is derived from an EMBL/GenBank/DDBJ whole genome shotgun (WGS) entry which is preliminary data.</text>
</comment>
<feature type="coiled-coil region" evidence="1">
    <location>
        <begin position="71"/>
        <end position="98"/>
    </location>
</feature>
<dbReference type="EMBL" id="QNBE01000081">
    <property type="protein sequence ID" value="RKX69504.1"/>
    <property type="molecule type" value="Genomic_DNA"/>
</dbReference>
<keyword evidence="1" id="KW-0175">Coiled coil</keyword>
<evidence type="ECO:0008006" key="4">
    <source>
        <dbReference type="Google" id="ProtNLM"/>
    </source>
</evidence>
<dbReference type="AlphaFoldDB" id="A0A660SFD4"/>
<evidence type="ECO:0000313" key="3">
    <source>
        <dbReference type="Proteomes" id="UP000268469"/>
    </source>
</evidence>
<dbReference type="Pfam" id="PF17253">
    <property type="entry name" value="DUF5320"/>
    <property type="match status" value="1"/>
</dbReference>
<name>A0A660SFD4_UNCW3</name>